<keyword evidence="3" id="KW-1185">Reference proteome</keyword>
<name>D8LDK9_ECTSI</name>
<feature type="region of interest" description="Disordered" evidence="1">
    <location>
        <begin position="1"/>
        <end position="41"/>
    </location>
</feature>
<accession>D8LDK9</accession>
<evidence type="ECO:0000313" key="2">
    <source>
        <dbReference type="EMBL" id="CBN74083.1"/>
    </source>
</evidence>
<sequence length="287" mass="32611">MDTQGGLNVGQQQSEQPASRRKQQTILVAGGSRGPRPPSNHLGLRWFKQDRERKWAELPEYHPDEHLLFFAHIIKTSGTSLSFVLRDIFGEEAVVPTSHESGYMKLGEVQGHDDNWWAPYEAVTYAHNEEDKHRCVYGHAWVKPEKGGDHHDEESCNSLKASGKHNAILEEYYDRMAESAIKRLGDGLWVGVTERSDEADCLLFLTLGKGSTGMGSYRHKEPRPISVWHEAAMSKVTQYDQADWKVFNAANDILDLRIWTARERLKHAGEEELERLGKHCVNVINGQ</sequence>
<gene>
    <name evidence="2" type="ORF">Esi_0012_0161</name>
</gene>
<reference evidence="2 3" key="1">
    <citation type="journal article" date="2010" name="Nature">
        <title>The Ectocarpus genome and the independent evolution of multicellularity in brown algae.</title>
        <authorList>
            <person name="Cock J.M."/>
            <person name="Sterck L."/>
            <person name="Rouze P."/>
            <person name="Scornet D."/>
            <person name="Allen A.E."/>
            <person name="Amoutzias G."/>
            <person name="Anthouard V."/>
            <person name="Artiguenave F."/>
            <person name="Aury J.M."/>
            <person name="Badger J.H."/>
            <person name="Beszteri B."/>
            <person name="Billiau K."/>
            <person name="Bonnet E."/>
            <person name="Bothwell J.H."/>
            <person name="Bowler C."/>
            <person name="Boyen C."/>
            <person name="Brownlee C."/>
            <person name="Carrano C.J."/>
            <person name="Charrier B."/>
            <person name="Cho G.Y."/>
            <person name="Coelho S.M."/>
            <person name="Collen J."/>
            <person name="Corre E."/>
            <person name="Da Silva C."/>
            <person name="Delage L."/>
            <person name="Delaroque N."/>
            <person name="Dittami S.M."/>
            <person name="Doulbeau S."/>
            <person name="Elias M."/>
            <person name="Farnham G."/>
            <person name="Gachon C.M."/>
            <person name="Gschloessl B."/>
            <person name="Heesch S."/>
            <person name="Jabbari K."/>
            <person name="Jubin C."/>
            <person name="Kawai H."/>
            <person name="Kimura K."/>
            <person name="Kloareg B."/>
            <person name="Kupper F.C."/>
            <person name="Lang D."/>
            <person name="Le Bail A."/>
            <person name="Leblanc C."/>
            <person name="Lerouge P."/>
            <person name="Lohr M."/>
            <person name="Lopez P.J."/>
            <person name="Martens C."/>
            <person name="Maumus F."/>
            <person name="Michel G."/>
            <person name="Miranda-Saavedra D."/>
            <person name="Morales J."/>
            <person name="Moreau H."/>
            <person name="Motomura T."/>
            <person name="Nagasato C."/>
            <person name="Napoli C.A."/>
            <person name="Nelson D.R."/>
            <person name="Nyvall-Collen P."/>
            <person name="Peters A.F."/>
            <person name="Pommier C."/>
            <person name="Potin P."/>
            <person name="Poulain J."/>
            <person name="Quesneville H."/>
            <person name="Read B."/>
            <person name="Rensing S.A."/>
            <person name="Ritter A."/>
            <person name="Rousvoal S."/>
            <person name="Samanta M."/>
            <person name="Samson G."/>
            <person name="Schroeder D.C."/>
            <person name="Segurens B."/>
            <person name="Strittmatter M."/>
            <person name="Tonon T."/>
            <person name="Tregear J.W."/>
            <person name="Valentin K."/>
            <person name="von Dassow P."/>
            <person name="Yamagishi T."/>
            <person name="Van de Peer Y."/>
            <person name="Wincker P."/>
        </authorList>
    </citation>
    <scope>NUCLEOTIDE SEQUENCE [LARGE SCALE GENOMIC DNA]</scope>
    <source>
        <strain evidence="3">Ec32 / CCAP1310/4</strain>
    </source>
</reference>
<dbReference type="AlphaFoldDB" id="D8LDK9"/>
<evidence type="ECO:0000256" key="1">
    <source>
        <dbReference type="SAM" id="MobiDB-lite"/>
    </source>
</evidence>
<organism evidence="2 3">
    <name type="scientific">Ectocarpus siliculosus</name>
    <name type="common">Brown alga</name>
    <name type="synonym">Conferva siliculosa</name>
    <dbReference type="NCBI Taxonomy" id="2880"/>
    <lineage>
        <taxon>Eukaryota</taxon>
        <taxon>Sar</taxon>
        <taxon>Stramenopiles</taxon>
        <taxon>Ochrophyta</taxon>
        <taxon>PX clade</taxon>
        <taxon>Phaeophyceae</taxon>
        <taxon>Ectocarpales</taxon>
        <taxon>Ectocarpaceae</taxon>
        <taxon>Ectocarpus</taxon>
    </lineage>
</organism>
<evidence type="ECO:0000313" key="3">
    <source>
        <dbReference type="Proteomes" id="UP000002630"/>
    </source>
</evidence>
<dbReference type="InParanoid" id="D8LDK9"/>
<dbReference type="Proteomes" id="UP000002630">
    <property type="component" value="Linkage Group LG10"/>
</dbReference>
<proteinExistence type="predicted"/>
<dbReference type="eggNOG" id="ENOG502T197">
    <property type="taxonomic scope" value="Eukaryota"/>
</dbReference>
<protein>
    <submittedName>
        <fullName evidence="2">Uncharacterized protein</fullName>
    </submittedName>
</protein>
<dbReference type="EMBL" id="FN649735">
    <property type="protein sequence ID" value="CBN74083.1"/>
    <property type="molecule type" value="Genomic_DNA"/>
</dbReference>
<dbReference type="EMBL" id="FN647877">
    <property type="protein sequence ID" value="CBN74083.1"/>
    <property type="molecule type" value="Genomic_DNA"/>
</dbReference>
<feature type="compositionally biased region" description="Polar residues" evidence="1">
    <location>
        <begin position="1"/>
        <end position="17"/>
    </location>
</feature>